<protein>
    <submittedName>
        <fullName evidence="1">Uncharacterized protein</fullName>
    </submittedName>
</protein>
<proteinExistence type="predicted"/>
<evidence type="ECO:0000313" key="1">
    <source>
        <dbReference type="EMBL" id="MEQ2244120.1"/>
    </source>
</evidence>
<keyword evidence="2" id="KW-1185">Reference proteome</keyword>
<sequence>MYNCKEFRDFLVNSPSFHQRFRESGEISACKQQGRKPTLNALDYLSLCSRYYGLRNTSENQSFNTVCRYIYKFKLKLYHAKRKPYINNRNVASFSGTELI</sequence>
<name>A0ABV0UG12_9TELE</name>
<dbReference type="Proteomes" id="UP001482620">
    <property type="component" value="Unassembled WGS sequence"/>
</dbReference>
<organism evidence="1 2">
    <name type="scientific">Ilyodon furcidens</name>
    <name type="common">goldbreast splitfin</name>
    <dbReference type="NCBI Taxonomy" id="33524"/>
    <lineage>
        <taxon>Eukaryota</taxon>
        <taxon>Metazoa</taxon>
        <taxon>Chordata</taxon>
        <taxon>Craniata</taxon>
        <taxon>Vertebrata</taxon>
        <taxon>Euteleostomi</taxon>
        <taxon>Actinopterygii</taxon>
        <taxon>Neopterygii</taxon>
        <taxon>Teleostei</taxon>
        <taxon>Neoteleostei</taxon>
        <taxon>Acanthomorphata</taxon>
        <taxon>Ovalentaria</taxon>
        <taxon>Atherinomorphae</taxon>
        <taxon>Cyprinodontiformes</taxon>
        <taxon>Goodeidae</taxon>
        <taxon>Ilyodon</taxon>
    </lineage>
</organism>
<gene>
    <name evidence="1" type="ORF">ILYODFUR_013917</name>
</gene>
<comment type="caution">
    <text evidence="1">The sequence shown here is derived from an EMBL/GenBank/DDBJ whole genome shotgun (WGS) entry which is preliminary data.</text>
</comment>
<dbReference type="EMBL" id="JAHRIQ010070665">
    <property type="protein sequence ID" value="MEQ2244120.1"/>
    <property type="molecule type" value="Genomic_DNA"/>
</dbReference>
<reference evidence="1 2" key="1">
    <citation type="submission" date="2021-06" db="EMBL/GenBank/DDBJ databases">
        <authorList>
            <person name="Palmer J.M."/>
        </authorList>
    </citation>
    <scope>NUCLEOTIDE SEQUENCE [LARGE SCALE GENOMIC DNA]</scope>
    <source>
        <strain evidence="2">if_2019</strain>
        <tissue evidence="1">Muscle</tissue>
    </source>
</reference>
<accession>A0ABV0UG12</accession>
<evidence type="ECO:0000313" key="2">
    <source>
        <dbReference type="Proteomes" id="UP001482620"/>
    </source>
</evidence>